<gene>
    <name evidence="1" type="ORF">M0638_27540</name>
</gene>
<organism evidence="1 2">
    <name type="scientific">Roseomonas acroporae</name>
    <dbReference type="NCBI Taxonomy" id="2937791"/>
    <lineage>
        <taxon>Bacteria</taxon>
        <taxon>Pseudomonadati</taxon>
        <taxon>Pseudomonadota</taxon>
        <taxon>Alphaproteobacteria</taxon>
        <taxon>Acetobacterales</taxon>
        <taxon>Roseomonadaceae</taxon>
        <taxon>Roseomonas</taxon>
    </lineage>
</organism>
<dbReference type="AlphaFoldDB" id="A0A9X2BWS7"/>
<evidence type="ECO:0000313" key="2">
    <source>
        <dbReference type="Proteomes" id="UP001139516"/>
    </source>
</evidence>
<evidence type="ECO:0000313" key="1">
    <source>
        <dbReference type="EMBL" id="MCK8788113.1"/>
    </source>
</evidence>
<dbReference type="RefSeq" id="WP_248670155.1">
    <property type="nucleotide sequence ID" value="NZ_JALPRX010000181.1"/>
</dbReference>
<sequence length="189" mass="20931">PGTDQVDQHATTAVAINHMATTDHGNSNANFVHDKSVLHVANDSSEMFDGNLNSKFLEISSKNQSLVNSEEDFHYPEAPDFRYGDPGDGVSPRVAEAIIRMLNTEPDDSNFTLAKFESNLSNLMANLEVDHSYSPKTDSTNSVDLNEDANHSSEYNIDMQIHSADAHVMWNSSLSHSQDIHHHFGDFNS</sequence>
<dbReference type="EMBL" id="JALPRX010000181">
    <property type="protein sequence ID" value="MCK8788113.1"/>
    <property type="molecule type" value="Genomic_DNA"/>
</dbReference>
<dbReference type="Proteomes" id="UP001139516">
    <property type="component" value="Unassembled WGS sequence"/>
</dbReference>
<protein>
    <submittedName>
        <fullName evidence="1">Uncharacterized protein</fullName>
    </submittedName>
</protein>
<proteinExistence type="predicted"/>
<accession>A0A9X2BWS7</accession>
<reference evidence="1" key="1">
    <citation type="submission" date="2022-04" db="EMBL/GenBank/DDBJ databases">
        <title>Roseomonas acroporae sp. nov., isolated from coral Acropora digitifera.</title>
        <authorList>
            <person name="Sun H."/>
        </authorList>
    </citation>
    <scope>NUCLEOTIDE SEQUENCE</scope>
    <source>
        <strain evidence="1">NAR14</strain>
    </source>
</reference>
<name>A0A9X2BWS7_9PROT</name>
<comment type="caution">
    <text evidence="1">The sequence shown here is derived from an EMBL/GenBank/DDBJ whole genome shotgun (WGS) entry which is preliminary data.</text>
</comment>
<feature type="non-terminal residue" evidence="1">
    <location>
        <position position="1"/>
    </location>
</feature>
<keyword evidence="2" id="KW-1185">Reference proteome</keyword>